<dbReference type="STRING" id="196109.A0A136J801"/>
<dbReference type="Proteomes" id="UP000070501">
    <property type="component" value="Unassembled WGS sequence"/>
</dbReference>
<feature type="compositionally biased region" description="Polar residues" evidence="1">
    <location>
        <begin position="176"/>
        <end position="203"/>
    </location>
</feature>
<protein>
    <submittedName>
        <fullName evidence="3">Nuclear pore complex component-domain-containing protein</fullName>
    </submittedName>
</protein>
<dbReference type="InterPro" id="IPR012578">
    <property type="entry name" value="Nucl_pore_cmplx"/>
</dbReference>
<keyword evidence="2" id="KW-1133">Transmembrane helix</keyword>
<dbReference type="InParanoid" id="A0A136J801"/>
<dbReference type="GO" id="GO:0006606">
    <property type="term" value="P:protein import into nucleus"/>
    <property type="evidence" value="ECO:0007669"/>
    <property type="project" value="TreeGrafter"/>
</dbReference>
<dbReference type="Pfam" id="PF08058">
    <property type="entry name" value="NPCC"/>
    <property type="match status" value="1"/>
</dbReference>
<dbReference type="AlphaFoldDB" id="A0A136J801"/>
<evidence type="ECO:0000256" key="2">
    <source>
        <dbReference type="SAM" id="Phobius"/>
    </source>
</evidence>
<feature type="compositionally biased region" description="Basic and acidic residues" evidence="1">
    <location>
        <begin position="272"/>
        <end position="281"/>
    </location>
</feature>
<dbReference type="OrthoDB" id="429932at2759"/>
<feature type="region of interest" description="Disordered" evidence="1">
    <location>
        <begin position="135"/>
        <end position="289"/>
    </location>
</feature>
<accession>A0A136J801</accession>
<feature type="transmembrane region" description="Helical" evidence="2">
    <location>
        <begin position="55"/>
        <end position="76"/>
    </location>
</feature>
<dbReference type="GO" id="GO:0030474">
    <property type="term" value="P:spindle pole body duplication"/>
    <property type="evidence" value="ECO:0007669"/>
    <property type="project" value="TreeGrafter"/>
</dbReference>
<dbReference type="GO" id="GO:0005640">
    <property type="term" value="C:nuclear outer membrane"/>
    <property type="evidence" value="ECO:0007669"/>
    <property type="project" value="TreeGrafter"/>
</dbReference>
<keyword evidence="4" id="KW-1185">Reference proteome</keyword>
<proteinExistence type="predicted"/>
<sequence length="289" mass="30258">MSSAAVATARTFSTPVKAAAAAPTESPGTWRHPRMDEITRRQEQSNFSEKNVRSITINICVLVALFASSTLLHKLFPSAKNLVPQSYAAAQYSGLIWKAVVAIPVVQILVNLLPLWRKPDELADIPLTSAQRQLLGLPPSSAPPTPGSVYSTPPRYSRTPSISGSASSKRSFSGSPQSNRATPSRSELGSPLNASSGNINSGLKGSIMGSPGSPLLHRAMGGARRSSLGGSMGPPSPLGVSTASSIFGAGGPESPSPASGKRSTVGLNNKWLYEKGRDRRSSGNNWLLS</sequence>
<gene>
    <name evidence="3" type="ORF">Micbo1qcDRAFT_161238</name>
</gene>
<keyword evidence="2" id="KW-0812">Transmembrane</keyword>
<evidence type="ECO:0000313" key="4">
    <source>
        <dbReference type="Proteomes" id="UP000070501"/>
    </source>
</evidence>
<name>A0A136J801_9PEZI</name>
<reference evidence="4" key="1">
    <citation type="submission" date="2016-02" db="EMBL/GenBank/DDBJ databases">
        <title>Draft genome sequence of Microdochium bolleyi, a fungal endophyte of beachgrass.</title>
        <authorList>
            <consortium name="DOE Joint Genome Institute"/>
            <person name="David A.S."/>
            <person name="May G."/>
            <person name="Haridas S."/>
            <person name="Lim J."/>
            <person name="Wang M."/>
            <person name="Labutti K."/>
            <person name="Lipzen A."/>
            <person name="Barry K."/>
            <person name="Grigoriev I.V."/>
        </authorList>
    </citation>
    <scope>NUCLEOTIDE SEQUENCE [LARGE SCALE GENOMIC DNA]</scope>
    <source>
        <strain evidence="4">J235TASD1</strain>
    </source>
</reference>
<keyword evidence="2" id="KW-0472">Membrane</keyword>
<feature type="compositionally biased region" description="Low complexity" evidence="1">
    <location>
        <begin position="161"/>
        <end position="175"/>
    </location>
</feature>
<dbReference type="PANTHER" id="PTHR28003">
    <property type="entry name" value="NUCLEOPORIN POM34"/>
    <property type="match status" value="1"/>
</dbReference>
<dbReference type="GO" id="GO:0070762">
    <property type="term" value="C:nuclear pore transmembrane ring"/>
    <property type="evidence" value="ECO:0007669"/>
    <property type="project" value="TreeGrafter"/>
</dbReference>
<dbReference type="PANTHER" id="PTHR28003:SF1">
    <property type="entry name" value="NUCLEOPORIN POM34"/>
    <property type="match status" value="1"/>
</dbReference>
<evidence type="ECO:0000313" key="3">
    <source>
        <dbReference type="EMBL" id="KXJ93264.1"/>
    </source>
</evidence>
<feature type="transmembrane region" description="Helical" evidence="2">
    <location>
        <begin position="96"/>
        <end position="116"/>
    </location>
</feature>
<evidence type="ECO:0000256" key="1">
    <source>
        <dbReference type="SAM" id="MobiDB-lite"/>
    </source>
</evidence>
<dbReference type="EMBL" id="KQ964248">
    <property type="protein sequence ID" value="KXJ93264.1"/>
    <property type="molecule type" value="Genomic_DNA"/>
</dbReference>
<organism evidence="3 4">
    <name type="scientific">Microdochium bolleyi</name>
    <dbReference type="NCBI Taxonomy" id="196109"/>
    <lineage>
        <taxon>Eukaryota</taxon>
        <taxon>Fungi</taxon>
        <taxon>Dikarya</taxon>
        <taxon>Ascomycota</taxon>
        <taxon>Pezizomycotina</taxon>
        <taxon>Sordariomycetes</taxon>
        <taxon>Xylariomycetidae</taxon>
        <taxon>Xylariales</taxon>
        <taxon>Microdochiaceae</taxon>
        <taxon>Microdochium</taxon>
    </lineage>
</organism>